<accession>A0A0A0BYG7</accession>
<feature type="region of interest" description="Disordered" evidence="1">
    <location>
        <begin position="1"/>
        <end position="36"/>
    </location>
</feature>
<evidence type="ECO:0000313" key="2">
    <source>
        <dbReference type="EMBL" id="KGM12194.1"/>
    </source>
</evidence>
<dbReference type="InterPro" id="IPR027417">
    <property type="entry name" value="P-loop_NTPase"/>
</dbReference>
<evidence type="ECO:0000313" key="3">
    <source>
        <dbReference type="Proteomes" id="UP000029839"/>
    </source>
</evidence>
<dbReference type="SUPFAM" id="SSF52540">
    <property type="entry name" value="P-loop containing nucleoside triphosphate hydrolases"/>
    <property type="match status" value="1"/>
</dbReference>
<dbReference type="EMBL" id="AXCY01000007">
    <property type="protein sequence ID" value="KGM12194.1"/>
    <property type="molecule type" value="Genomic_DNA"/>
</dbReference>
<sequence>MSVSAPASGAVHEDREGRAVGRPGPGGGLGGGLAGGAGRAELARSVLRLAEERTGAARWVRPVTRTAEPRARAVPEDAARAVPRVPEDPEAVARLLPVAPGLDALLPAGGLARGSTVVVDGSTSLVLALLAQASAEGAWVALVGLPDAGVLAAHQLGLALDRVALVPAPGADAPTVVAALLDGFDAVVVGPAAVLADADRRRLAARARERSAVLVPTTPWPGAHVVLDAAGAHWEGLGRGHGRLRSRRLTVRRTGRGGAAHGSVHEVVVPSCPHPWQDDASVATSVSGGDLVLLEDRRAG</sequence>
<dbReference type="AlphaFoldDB" id="A0A0A0BYG7"/>
<reference evidence="2 3" key="2">
    <citation type="journal article" date="2015" name="Stand. Genomic Sci.">
        <title>Draft genome sequence of Cellulomonas carbonis T26(T) and comparative analysis of six Cellulomonas genomes.</title>
        <authorList>
            <person name="Zhuang W."/>
            <person name="Zhang S."/>
            <person name="Xia X."/>
            <person name="Wang G."/>
        </authorList>
    </citation>
    <scope>NUCLEOTIDE SEQUENCE [LARGE SCALE GENOMIC DNA]</scope>
    <source>
        <strain evidence="2 3">T26</strain>
    </source>
</reference>
<reference evidence="2 3" key="1">
    <citation type="submission" date="2013-08" db="EMBL/GenBank/DDBJ databases">
        <title>Genome sequencing of Cellulomonas carbonis T26.</title>
        <authorList>
            <person name="Chen F."/>
            <person name="Li Y."/>
            <person name="Wang G."/>
        </authorList>
    </citation>
    <scope>NUCLEOTIDE SEQUENCE [LARGE SCALE GENOMIC DNA]</scope>
    <source>
        <strain evidence="2 3">T26</strain>
    </source>
</reference>
<feature type="compositionally biased region" description="Gly residues" evidence="1">
    <location>
        <begin position="23"/>
        <end position="36"/>
    </location>
</feature>
<protein>
    <recommendedName>
        <fullName evidence="4">Protein RecA</fullName>
    </recommendedName>
</protein>
<gene>
    <name evidence="2" type="ORF">N868_00785</name>
</gene>
<comment type="caution">
    <text evidence="2">The sequence shown here is derived from an EMBL/GenBank/DDBJ whole genome shotgun (WGS) entry which is preliminary data.</text>
</comment>
<dbReference type="OrthoDB" id="3873597at2"/>
<evidence type="ECO:0008006" key="4">
    <source>
        <dbReference type="Google" id="ProtNLM"/>
    </source>
</evidence>
<name>A0A0A0BYG7_9CELL</name>
<evidence type="ECO:0000256" key="1">
    <source>
        <dbReference type="SAM" id="MobiDB-lite"/>
    </source>
</evidence>
<dbReference type="Proteomes" id="UP000029839">
    <property type="component" value="Unassembled WGS sequence"/>
</dbReference>
<keyword evidence="3" id="KW-1185">Reference proteome</keyword>
<organism evidence="2 3">
    <name type="scientific">Cellulomonas carbonis T26</name>
    <dbReference type="NCBI Taxonomy" id="947969"/>
    <lineage>
        <taxon>Bacteria</taxon>
        <taxon>Bacillati</taxon>
        <taxon>Actinomycetota</taxon>
        <taxon>Actinomycetes</taxon>
        <taxon>Micrococcales</taxon>
        <taxon>Cellulomonadaceae</taxon>
        <taxon>Cellulomonas</taxon>
    </lineage>
</organism>
<dbReference type="RefSeq" id="WP_152605541.1">
    <property type="nucleotide sequence ID" value="NZ_AXCY01000007.1"/>
</dbReference>
<proteinExistence type="predicted"/>